<evidence type="ECO:0000313" key="3">
    <source>
        <dbReference type="Proteomes" id="UP000600918"/>
    </source>
</evidence>
<proteinExistence type="predicted"/>
<dbReference type="Proteomes" id="UP000600918">
    <property type="component" value="Unassembled WGS sequence"/>
</dbReference>
<comment type="caution">
    <text evidence="2">The sequence shown here is derived from an EMBL/GenBank/DDBJ whole genome shotgun (WGS) entry which is preliminary data.</text>
</comment>
<feature type="compositionally biased region" description="Acidic residues" evidence="1">
    <location>
        <begin position="66"/>
        <end position="89"/>
    </location>
</feature>
<feature type="region of interest" description="Disordered" evidence="1">
    <location>
        <begin position="52"/>
        <end position="89"/>
    </location>
</feature>
<dbReference type="AlphaFoldDB" id="A0A834PCN5"/>
<evidence type="ECO:0000256" key="1">
    <source>
        <dbReference type="SAM" id="MobiDB-lite"/>
    </source>
</evidence>
<accession>A0A834PCN5</accession>
<reference evidence="2" key="1">
    <citation type="journal article" date="2020" name="G3 (Bethesda)">
        <title>High-Quality Assemblies for Three Invasive Social Wasps from the &lt;i&gt;Vespula&lt;/i&gt; Genus.</title>
        <authorList>
            <person name="Harrop T.W.R."/>
            <person name="Guhlin J."/>
            <person name="McLaughlin G.M."/>
            <person name="Permina E."/>
            <person name="Stockwell P."/>
            <person name="Gilligan J."/>
            <person name="Le Lec M.F."/>
            <person name="Gruber M.A.M."/>
            <person name="Quinn O."/>
            <person name="Lovegrove M."/>
            <person name="Duncan E.J."/>
            <person name="Remnant E.J."/>
            <person name="Van Eeckhoven J."/>
            <person name="Graham B."/>
            <person name="Knapp R.A."/>
            <person name="Langford K.W."/>
            <person name="Kronenberg Z."/>
            <person name="Press M.O."/>
            <person name="Eacker S.M."/>
            <person name="Wilson-Rankin E.E."/>
            <person name="Purcell J."/>
            <person name="Lester P.J."/>
            <person name="Dearden P.K."/>
        </authorList>
    </citation>
    <scope>NUCLEOTIDE SEQUENCE</scope>
    <source>
        <strain evidence="2">Volc-1</strain>
    </source>
</reference>
<dbReference type="EMBL" id="JACSDY010000002">
    <property type="protein sequence ID" value="KAF7435691.1"/>
    <property type="molecule type" value="Genomic_DNA"/>
</dbReference>
<gene>
    <name evidence="2" type="ORF">H0235_003882</name>
</gene>
<keyword evidence="3" id="KW-1185">Reference proteome</keyword>
<protein>
    <submittedName>
        <fullName evidence="2">Uncharacterized protein</fullName>
    </submittedName>
</protein>
<name>A0A834PCN5_VESPE</name>
<organism evidence="2 3">
    <name type="scientific">Vespula pensylvanica</name>
    <name type="common">Western yellow jacket</name>
    <name type="synonym">Wasp</name>
    <dbReference type="NCBI Taxonomy" id="30213"/>
    <lineage>
        <taxon>Eukaryota</taxon>
        <taxon>Metazoa</taxon>
        <taxon>Ecdysozoa</taxon>
        <taxon>Arthropoda</taxon>
        <taxon>Hexapoda</taxon>
        <taxon>Insecta</taxon>
        <taxon>Pterygota</taxon>
        <taxon>Neoptera</taxon>
        <taxon>Endopterygota</taxon>
        <taxon>Hymenoptera</taxon>
        <taxon>Apocrita</taxon>
        <taxon>Aculeata</taxon>
        <taxon>Vespoidea</taxon>
        <taxon>Vespidae</taxon>
        <taxon>Vespinae</taxon>
        <taxon>Vespula</taxon>
    </lineage>
</organism>
<sequence>MLSKGLLVKLTHNVLICTISGMGIYPNNRHGEISRYDGPKVDLVRKRTKISNDVGRMKPLQPEVEGREEEETEEVEVEEEEEEGDPLAT</sequence>
<evidence type="ECO:0000313" key="2">
    <source>
        <dbReference type="EMBL" id="KAF7435691.1"/>
    </source>
</evidence>